<comment type="caution">
    <text evidence="2">The sequence shown here is derived from an EMBL/GenBank/DDBJ whole genome shotgun (WGS) entry which is preliminary data.</text>
</comment>
<accession>A0A7W9AV66</accession>
<evidence type="ECO:0000313" key="3">
    <source>
        <dbReference type="Proteomes" id="UP000555546"/>
    </source>
</evidence>
<dbReference type="InterPro" id="IPR019291">
    <property type="entry name" value="Host_attachment_protein"/>
</dbReference>
<gene>
    <name evidence="2" type="ORF">FHS76_001029</name>
</gene>
<feature type="region of interest" description="Disordered" evidence="1">
    <location>
        <begin position="48"/>
        <end position="73"/>
    </location>
</feature>
<evidence type="ECO:0000256" key="1">
    <source>
        <dbReference type="SAM" id="MobiDB-lite"/>
    </source>
</evidence>
<name>A0A7W9AV66_9HYPH</name>
<protein>
    <submittedName>
        <fullName evidence="2">Protein required for attachment to host cells</fullName>
    </submittedName>
</protein>
<dbReference type="EMBL" id="JACIJG010000003">
    <property type="protein sequence ID" value="MBB5701180.1"/>
    <property type="molecule type" value="Genomic_DNA"/>
</dbReference>
<evidence type="ECO:0000313" key="2">
    <source>
        <dbReference type="EMBL" id="MBB5701180.1"/>
    </source>
</evidence>
<organism evidence="2 3">
    <name type="scientific">Brucella daejeonensis</name>
    <dbReference type="NCBI Taxonomy" id="659015"/>
    <lineage>
        <taxon>Bacteria</taxon>
        <taxon>Pseudomonadati</taxon>
        <taxon>Pseudomonadota</taxon>
        <taxon>Alphaproteobacteria</taxon>
        <taxon>Hyphomicrobiales</taxon>
        <taxon>Brucellaceae</taxon>
        <taxon>Brucella/Ochrobactrum group</taxon>
        <taxon>Brucella</taxon>
    </lineage>
</organism>
<sequence length="148" mass="16582">MKAKRHWVLIADGARARIVRSPAAGGNDEANELVFEIDHKSLREIMSDRPGRSFASHGTRRSAMEYASDPEKEQEERFAGLLLEELEHRLSAGEFDQLTIVAEPRMLGNLRHKISPALRHVVVAEFAKDLTKTPTSDIGAVLAELRDR</sequence>
<dbReference type="Pfam" id="PF10116">
    <property type="entry name" value="Host_attach"/>
    <property type="match status" value="1"/>
</dbReference>
<reference evidence="2 3" key="1">
    <citation type="submission" date="2020-08" db="EMBL/GenBank/DDBJ databases">
        <title>Genomic Encyclopedia of Type Strains, Phase IV (KMG-IV): sequencing the most valuable type-strain genomes for metagenomic binning, comparative biology and taxonomic classification.</title>
        <authorList>
            <person name="Goeker M."/>
        </authorList>
    </citation>
    <scope>NUCLEOTIDE SEQUENCE [LARGE SCALE GENOMIC DNA]</scope>
    <source>
        <strain evidence="2 3">DSM 26944</strain>
    </source>
</reference>
<dbReference type="RefSeq" id="WP_183648937.1">
    <property type="nucleotide sequence ID" value="NZ_JACIJG010000003.1"/>
</dbReference>
<proteinExistence type="predicted"/>
<keyword evidence="3" id="KW-1185">Reference proteome</keyword>
<dbReference type="Proteomes" id="UP000555546">
    <property type="component" value="Unassembled WGS sequence"/>
</dbReference>
<dbReference type="AlphaFoldDB" id="A0A7W9AV66"/>